<dbReference type="SMART" id="SM00672">
    <property type="entry name" value="CAP10"/>
    <property type="match status" value="1"/>
</dbReference>
<sequence>MSAPKLFGAFRVWKRWLFAATVFAFILAFGYLPFHAVVSECSSYWRPAYCDVVSRWEKGASTTAVPPSDHPIDSLILEGHIRLRELLRQRSTTIQQAAQRYRHRRGRHPPPGFDRWFAAARRSNAIVVEDFFDRIYHDVTPFWGLEPRHSRQNAHAQAKVIRVRDGKIDRDGLNGDTSHRAEQWVRLVGELASNLPDLDIPVNTMDESRILVPWETINNLTMQEHEQRRIIDLAQASTKFVGVDTFDDSKPSNASIWISNNVTRYWDYFAATCPPESPAHRVASLDSFDVPIEFPSQLHTAYAFQGFVSNFTASQDPCWQPHLRGMHSTFIESISMSTTRELVPMFGESKLPRNNEMLIPAAVYLDDSRTDYNGGAGRGGGWAQKKSKVIWRGVASGGRNRKSNWWHMHRNRFIQMLNGSTVSALEAGHDTLAPTFRLPSPDPYSIPAREQGKLGEWVSTWADAGFVETLCDPETDMEVIARPDDKPSAKFCTWFKPWFAMADLVPMKDQYNNKFLADIDGNSFSGRYRAFLQSSSMPIKSTIYSEWHDDRLLPWVHFAPMDNSFMDIYGLIDYFTQERNDAKAEAIAKEGQQWAETVLRREDMKLYTWRLLLEYARAVDDNRHNLAFVADLL</sequence>
<keyword evidence="3" id="KW-1185">Reference proteome</keyword>
<gene>
    <name evidence="2" type="ORF">HIM_09334</name>
</gene>
<evidence type="ECO:0000313" key="2">
    <source>
        <dbReference type="EMBL" id="KJZ71261.1"/>
    </source>
</evidence>
<dbReference type="AlphaFoldDB" id="A0A0F7ZGP7"/>
<dbReference type="Proteomes" id="UP000054481">
    <property type="component" value="Unassembled WGS sequence"/>
</dbReference>
<dbReference type="Pfam" id="PF05686">
    <property type="entry name" value="Glyco_transf_90"/>
    <property type="match status" value="1"/>
</dbReference>
<evidence type="ECO:0000259" key="1">
    <source>
        <dbReference type="SMART" id="SM00672"/>
    </source>
</evidence>
<accession>A0A0F7ZGP7</accession>
<organism evidence="2 3">
    <name type="scientific">Hirsutella minnesotensis 3608</name>
    <dbReference type="NCBI Taxonomy" id="1043627"/>
    <lineage>
        <taxon>Eukaryota</taxon>
        <taxon>Fungi</taxon>
        <taxon>Dikarya</taxon>
        <taxon>Ascomycota</taxon>
        <taxon>Pezizomycotina</taxon>
        <taxon>Sordariomycetes</taxon>
        <taxon>Hypocreomycetidae</taxon>
        <taxon>Hypocreales</taxon>
        <taxon>Ophiocordycipitaceae</taxon>
        <taxon>Hirsutella</taxon>
    </lineage>
</organism>
<dbReference type="InterPro" id="IPR006598">
    <property type="entry name" value="CAP10"/>
</dbReference>
<reference evidence="2 3" key="1">
    <citation type="journal article" date="2014" name="Genome Biol. Evol.">
        <title>Comparative genomics and transcriptomics analyses reveal divergent lifestyle features of nematode endoparasitic fungus Hirsutella minnesotensis.</title>
        <authorList>
            <person name="Lai Y."/>
            <person name="Liu K."/>
            <person name="Zhang X."/>
            <person name="Zhang X."/>
            <person name="Li K."/>
            <person name="Wang N."/>
            <person name="Shu C."/>
            <person name="Wu Y."/>
            <person name="Wang C."/>
            <person name="Bushley K.E."/>
            <person name="Xiang M."/>
            <person name="Liu X."/>
        </authorList>
    </citation>
    <scope>NUCLEOTIDE SEQUENCE [LARGE SCALE GENOMIC DNA]</scope>
    <source>
        <strain evidence="2 3">3608</strain>
    </source>
</reference>
<protein>
    <recommendedName>
        <fullName evidence="1">Glycosyl transferase CAP10 domain-containing protein</fullName>
    </recommendedName>
</protein>
<evidence type="ECO:0000313" key="3">
    <source>
        <dbReference type="Proteomes" id="UP000054481"/>
    </source>
</evidence>
<dbReference type="EMBL" id="KQ030581">
    <property type="protein sequence ID" value="KJZ71261.1"/>
    <property type="molecule type" value="Genomic_DNA"/>
</dbReference>
<feature type="domain" description="Glycosyl transferase CAP10" evidence="1">
    <location>
        <begin position="439"/>
        <end position="622"/>
    </location>
</feature>
<name>A0A0F7ZGP7_9HYPO</name>
<dbReference type="PANTHER" id="PTHR12203:SF22">
    <property type="entry name" value="CAPSULE ASSOCIATED PROTEIN"/>
    <property type="match status" value="1"/>
</dbReference>
<proteinExistence type="predicted"/>
<dbReference type="PANTHER" id="PTHR12203">
    <property type="entry name" value="KDEL LYS-ASP-GLU-LEU CONTAINING - RELATED"/>
    <property type="match status" value="1"/>
</dbReference>
<dbReference type="InterPro" id="IPR051091">
    <property type="entry name" value="O-Glucosyltr/Glycosyltrsf_90"/>
</dbReference>
<dbReference type="OrthoDB" id="541052at2759"/>